<feature type="signal peptide" evidence="14">
    <location>
        <begin position="1"/>
        <end position="32"/>
    </location>
</feature>
<dbReference type="FunFam" id="2.60.40.10:FF:000459">
    <property type="entry name" value="Intercellular adhesion molecule 1"/>
    <property type="match status" value="1"/>
</dbReference>
<keyword evidence="3 13" id="KW-0812">Transmembrane</keyword>
<dbReference type="Gene3D" id="2.60.40.10">
    <property type="entry name" value="Immunoglobulins"/>
    <property type="match status" value="5"/>
</dbReference>
<evidence type="ECO:0000256" key="8">
    <source>
        <dbReference type="ARBA" id="ARBA00023136"/>
    </source>
</evidence>
<dbReference type="InterPro" id="IPR013768">
    <property type="entry name" value="ICAM_N"/>
</dbReference>
<keyword evidence="4 14" id="KW-0732">Signal</keyword>
<evidence type="ECO:0000256" key="14">
    <source>
        <dbReference type="SAM" id="SignalP"/>
    </source>
</evidence>
<evidence type="ECO:0000313" key="16">
    <source>
        <dbReference type="Proteomes" id="UP000504623"/>
    </source>
</evidence>
<keyword evidence="10" id="KW-0325">Glycoprotein</keyword>
<name>A0A9B0U861_CHRAS</name>
<evidence type="ECO:0000256" key="9">
    <source>
        <dbReference type="ARBA" id="ARBA00023157"/>
    </source>
</evidence>
<dbReference type="PANTHER" id="PTHR13771:SF17">
    <property type="entry name" value="INTERCELLULAR ADHESION MOLECULE 3"/>
    <property type="match status" value="1"/>
</dbReference>
<dbReference type="InterPro" id="IPR048679">
    <property type="entry name" value="ICAM1_3_5_D2"/>
</dbReference>
<feature type="compositionally biased region" description="Polar residues" evidence="12">
    <location>
        <begin position="528"/>
        <end position="538"/>
    </location>
</feature>
<dbReference type="PRINTS" id="PR01473">
    <property type="entry name" value="ICAM"/>
</dbReference>
<reference evidence="17" key="1">
    <citation type="submission" date="2025-08" db="UniProtKB">
        <authorList>
            <consortium name="RefSeq"/>
        </authorList>
    </citation>
    <scope>IDENTIFICATION</scope>
    <source>
        <tissue evidence="17">Spleen</tissue>
    </source>
</reference>
<organism evidence="16 17">
    <name type="scientific">Chrysochloris asiatica</name>
    <name type="common">Cape golden mole</name>
    <dbReference type="NCBI Taxonomy" id="185453"/>
    <lineage>
        <taxon>Eukaryota</taxon>
        <taxon>Metazoa</taxon>
        <taxon>Chordata</taxon>
        <taxon>Craniata</taxon>
        <taxon>Vertebrata</taxon>
        <taxon>Euteleostomi</taxon>
        <taxon>Mammalia</taxon>
        <taxon>Eutheria</taxon>
        <taxon>Afrotheria</taxon>
        <taxon>Chrysochloridae</taxon>
        <taxon>Chrysochlorinae</taxon>
        <taxon>Chrysochloris</taxon>
    </lineage>
</organism>
<keyword evidence="8 13" id="KW-0472">Membrane</keyword>
<dbReference type="InterPro" id="IPR047012">
    <property type="entry name" value="ICAM_VCAM"/>
</dbReference>
<evidence type="ECO:0000256" key="5">
    <source>
        <dbReference type="ARBA" id="ARBA00022737"/>
    </source>
</evidence>
<dbReference type="Pfam" id="PF21146">
    <property type="entry name" value="ICAM1_3_5_D2"/>
    <property type="match status" value="1"/>
</dbReference>
<sequence>MVFSTTPLPHACLSLFGILLPVCCLLFPGAQGQALSLQVDPQDPVVPKGGWLLMNCSAKCLYPKKLVLETALSKESVGRGPSWVTYRLLNVTGDSEVICAGFCNGSQITISTNITVYGLPDRVELEPLPLWQPVGKNLTLRCQVWGGAPRDKLTVVLLRGKEELSRQPALGEPAEAMATVLARREDHGTNFSCRTELDLRSRGLELFETNLTSRQLQTFVLPVSLPFLTAPQIVEVGKELTVVCSMERVFPAWEAQVHMALGDQMLNPEVVIHGDMLKATARATVHEEQEGEGTQIVCNVTFGGKSWETRENVTFYSFQGPILNLSKTCVPEGTTVTVTCMAGTQVKITLDGAPVTAPGQPAQLQLNATERDDGRSFSCKAKFEVGGEILHKNKSVQLRVLYGPKIDRAQCPQHLRWKYNSYQVLQCQARGNPTPQLQCLQEVSNLTVPIRTPFLVTLNHNGIYQCQAVSELGTTTIKVLMEVQGRKSSNVPIFMAVLVVLSLVTVATALRCVFKVKTRKGNYRLKHSSTSLPLTSRQPEGLSGEEPS</sequence>
<dbReference type="FunFam" id="2.60.40.10:FF:000648">
    <property type="entry name" value="Intercellular adhesion molecule 1"/>
    <property type="match status" value="1"/>
</dbReference>
<feature type="region of interest" description="Disordered" evidence="12">
    <location>
        <begin position="527"/>
        <end position="548"/>
    </location>
</feature>
<keyword evidence="11" id="KW-0393">Immunoglobulin domain</keyword>
<dbReference type="RefSeq" id="XP_006875225.1">
    <property type="nucleotide sequence ID" value="XM_006875163.1"/>
</dbReference>
<evidence type="ECO:0000256" key="11">
    <source>
        <dbReference type="ARBA" id="ARBA00023319"/>
    </source>
</evidence>
<dbReference type="GO" id="GO:0005886">
    <property type="term" value="C:plasma membrane"/>
    <property type="evidence" value="ECO:0007669"/>
    <property type="project" value="TreeGrafter"/>
</dbReference>
<evidence type="ECO:0000256" key="6">
    <source>
        <dbReference type="ARBA" id="ARBA00022889"/>
    </source>
</evidence>
<dbReference type="PANTHER" id="PTHR13771">
    <property type="entry name" value="INTERCELLULAR ADHESION MOLECULE"/>
    <property type="match status" value="1"/>
</dbReference>
<evidence type="ECO:0000259" key="15">
    <source>
        <dbReference type="SMART" id="SM00409"/>
    </source>
</evidence>
<dbReference type="GO" id="GO:0007159">
    <property type="term" value="P:leukocyte cell-cell adhesion"/>
    <property type="evidence" value="ECO:0007669"/>
    <property type="project" value="UniProtKB-ARBA"/>
</dbReference>
<feature type="chain" id="PRO_5038876631" evidence="14">
    <location>
        <begin position="33"/>
        <end position="548"/>
    </location>
</feature>
<dbReference type="GO" id="GO:1901701">
    <property type="term" value="P:cellular response to oxygen-containing compound"/>
    <property type="evidence" value="ECO:0007669"/>
    <property type="project" value="UniProtKB-ARBA"/>
</dbReference>
<evidence type="ECO:0000256" key="10">
    <source>
        <dbReference type="ARBA" id="ARBA00023180"/>
    </source>
</evidence>
<comment type="similarity">
    <text evidence="2">Belongs to the immunoglobulin superfamily. ICAM family.</text>
</comment>
<dbReference type="CTD" id="3385"/>
<keyword evidence="6" id="KW-0130">Cell adhesion</keyword>
<protein>
    <submittedName>
        <fullName evidence="17">Intercellular adhesion molecule 3</fullName>
    </submittedName>
</protein>
<keyword evidence="7 13" id="KW-1133">Transmembrane helix</keyword>
<keyword evidence="5" id="KW-0677">Repeat</keyword>
<dbReference type="GO" id="GO:0050900">
    <property type="term" value="P:leukocyte migration"/>
    <property type="evidence" value="ECO:0007669"/>
    <property type="project" value="UniProtKB-ARBA"/>
</dbReference>
<evidence type="ECO:0000256" key="13">
    <source>
        <dbReference type="SAM" id="Phobius"/>
    </source>
</evidence>
<evidence type="ECO:0000313" key="17">
    <source>
        <dbReference type="RefSeq" id="XP_006875225.1"/>
    </source>
</evidence>
<dbReference type="FunFam" id="2.60.40.10:FF:000338">
    <property type="entry name" value="intercellular adhesion molecule 5"/>
    <property type="match status" value="1"/>
</dbReference>
<keyword evidence="16" id="KW-1185">Reference proteome</keyword>
<keyword evidence="9" id="KW-1015">Disulfide bond</keyword>
<dbReference type="OrthoDB" id="6250964at2759"/>
<dbReference type="InterPro" id="IPR003987">
    <property type="entry name" value="ICAM_VCAM_N"/>
</dbReference>
<dbReference type="GO" id="GO:0006955">
    <property type="term" value="P:immune response"/>
    <property type="evidence" value="ECO:0007669"/>
    <property type="project" value="UniProtKB-ARBA"/>
</dbReference>
<dbReference type="SMART" id="SM00409">
    <property type="entry name" value="IG"/>
    <property type="match status" value="3"/>
</dbReference>
<dbReference type="FunFam" id="2.60.40.10:FF:000641">
    <property type="entry name" value="Intercellular adhesion molecule 1"/>
    <property type="match status" value="1"/>
</dbReference>
<dbReference type="PRINTS" id="PR01472">
    <property type="entry name" value="ICAMVCAM1"/>
</dbReference>
<evidence type="ECO:0000256" key="12">
    <source>
        <dbReference type="SAM" id="MobiDB-lite"/>
    </source>
</evidence>
<dbReference type="GO" id="GO:0005178">
    <property type="term" value="F:integrin binding"/>
    <property type="evidence" value="ECO:0007669"/>
    <property type="project" value="InterPro"/>
</dbReference>
<feature type="domain" description="Immunoglobulin" evidence="15">
    <location>
        <begin position="325"/>
        <end position="401"/>
    </location>
</feature>
<comment type="subcellular location">
    <subcellularLocation>
        <location evidence="1">Membrane</location>
        <topology evidence="1">Single-pass type I membrane protein</topology>
    </subcellularLocation>
</comment>
<feature type="domain" description="Immunoglobulin" evidence="15">
    <location>
        <begin position="412"/>
        <end position="480"/>
    </location>
</feature>
<gene>
    <name evidence="17" type="primary">ICAM3</name>
</gene>
<accession>A0A9B0U861</accession>
<dbReference type="GeneID" id="102837929"/>
<feature type="transmembrane region" description="Helical" evidence="13">
    <location>
        <begin position="493"/>
        <end position="514"/>
    </location>
</feature>
<proteinExistence type="inferred from homology"/>
<evidence type="ECO:0000256" key="3">
    <source>
        <dbReference type="ARBA" id="ARBA00022692"/>
    </source>
</evidence>
<dbReference type="FunFam" id="2.60.40.10:FF:000194">
    <property type="entry name" value="Intercellular adhesion molecule 1"/>
    <property type="match status" value="1"/>
</dbReference>
<dbReference type="InterPro" id="IPR003599">
    <property type="entry name" value="Ig_sub"/>
</dbReference>
<evidence type="ECO:0000256" key="4">
    <source>
        <dbReference type="ARBA" id="ARBA00022729"/>
    </source>
</evidence>
<evidence type="ECO:0000256" key="7">
    <source>
        <dbReference type="ARBA" id="ARBA00022989"/>
    </source>
</evidence>
<dbReference type="SUPFAM" id="SSF48726">
    <property type="entry name" value="Immunoglobulin"/>
    <property type="match status" value="5"/>
</dbReference>
<feature type="domain" description="Immunoglobulin" evidence="15">
    <location>
        <begin position="127"/>
        <end position="214"/>
    </location>
</feature>
<dbReference type="InterPro" id="IPR036179">
    <property type="entry name" value="Ig-like_dom_sf"/>
</dbReference>
<dbReference type="GO" id="GO:0002252">
    <property type="term" value="P:immune effector process"/>
    <property type="evidence" value="ECO:0007669"/>
    <property type="project" value="UniProtKB-ARBA"/>
</dbReference>
<dbReference type="InterPro" id="IPR013783">
    <property type="entry name" value="Ig-like_fold"/>
</dbReference>
<dbReference type="Proteomes" id="UP000504623">
    <property type="component" value="Unplaced"/>
</dbReference>
<dbReference type="Pfam" id="PF03921">
    <property type="entry name" value="ICAM_N"/>
    <property type="match status" value="1"/>
</dbReference>
<dbReference type="InterPro" id="IPR003988">
    <property type="entry name" value="ICAM"/>
</dbReference>
<dbReference type="AlphaFoldDB" id="A0A9B0U861"/>
<evidence type="ECO:0000256" key="2">
    <source>
        <dbReference type="ARBA" id="ARBA00005925"/>
    </source>
</evidence>
<evidence type="ECO:0000256" key="1">
    <source>
        <dbReference type="ARBA" id="ARBA00004479"/>
    </source>
</evidence>